<dbReference type="InterPro" id="IPR011990">
    <property type="entry name" value="TPR-like_helical_dom_sf"/>
</dbReference>
<accession>A0A7J5D6N4</accession>
<dbReference type="SMART" id="SM00862">
    <property type="entry name" value="Trans_reg_C"/>
    <property type="match status" value="1"/>
</dbReference>
<dbReference type="InterPro" id="IPR016032">
    <property type="entry name" value="Sig_transdc_resp-reg_C-effctor"/>
</dbReference>
<dbReference type="PANTHER" id="PTHR35807">
    <property type="entry name" value="TRANSCRIPTIONAL REGULATOR REDD-RELATED"/>
    <property type="match status" value="1"/>
</dbReference>
<evidence type="ECO:0000313" key="9">
    <source>
        <dbReference type="EMBL" id="KAB1980211.1"/>
    </source>
</evidence>
<feature type="DNA-binding region" description="OmpR/PhoB-type" evidence="6">
    <location>
        <begin position="652"/>
        <end position="757"/>
    </location>
</feature>
<comment type="similarity">
    <text evidence="1">Belongs to the AfsR/DnrI/RedD regulatory family.</text>
</comment>
<gene>
    <name evidence="9" type="ORF">F8144_34225</name>
</gene>
<evidence type="ECO:0000313" key="10">
    <source>
        <dbReference type="Proteomes" id="UP000442990"/>
    </source>
</evidence>
<dbReference type="PANTHER" id="PTHR35807:SF1">
    <property type="entry name" value="TRANSCRIPTIONAL REGULATOR REDD"/>
    <property type="match status" value="1"/>
</dbReference>
<keyword evidence="10" id="KW-1185">Reference proteome</keyword>
<dbReference type="GO" id="GO:0003677">
    <property type="term" value="F:DNA binding"/>
    <property type="evidence" value="ECO:0007669"/>
    <property type="project" value="UniProtKB-UniRule"/>
</dbReference>
<dbReference type="PROSITE" id="PS51755">
    <property type="entry name" value="OMPR_PHOB"/>
    <property type="match status" value="1"/>
</dbReference>
<proteinExistence type="inferred from homology"/>
<reference evidence="9 10" key="1">
    <citation type="submission" date="2019-09" db="EMBL/GenBank/DDBJ databases">
        <title>Isolation and identification of active actinomycetes.</title>
        <authorList>
            <person name="Yu Z."/>
            <person name="Han C."/>
            <person name="Yu B."/>
        </authorList>
    </citation>
    <scope>NUCLEOTIDE SEQUENCE [LARGE SCALE GENOMIC DNA]</scope>
    <source>
        <strain evidence="9 10">NEAU-H2</strain>
    </source>
</reference>
<dbReference type="InterPro" id="IPR036388">
    <property type="entry name" value="WH-like_DNA-bd_sf"/>
</dbReference>
<feature type="domain" description="OmpR/PhoB-type" evidence="8">
    <location>
        <begin position="652"/>
        <end position="757"/>
    </location>
</feature>
<dbReference type="Pfam" id="PF25873">
    <property type="entry name" value="WHD_MalT"/>
    <property type="match status" value="1"/>
</dbReference>
<dbReference type="Gene3D" id="3.40.50.300">
    <property type="entry name" value="P-loop containing nucleotide triphosphate hydrolases"/>
    <property type="match status" value="1"/>
</dbReference>
<dbReference type="Proteomes" id="UP000442990">
    <property type="component" value="Unassembled WGS sequence"/>
</dbReference>
<evidence type="ECO:0000256" key="6">
    <source>
        <dbReference type="PROSITE-ProRule" id="PRU01091"/>
    </source>
</evidence>
<feature type="region of interest" description="Disordered" evidence="7">
    <location>
        <begin position="625"/>
        <end position="656"/>
    </location>
</feature>
<evidence type="ECO:0000256" key="5">
    <source>
        <dbReference type="ARBA" id="ARBA00023163"/>
    </source>
</evidence>
<protein>
    <recommendedName>
        <fullName evidence="8">OmpR/PhoB-type domain-containing protein</fullName>
    </recommendedName>
</protein>
<keyword evidence="3" id="KW-0805">Transcription regulation</keyword>
<dbReference type="RefSeq" id="WP_151473338.1">
    <property type="nucleotide sequence ID" value="NZ_WBKG01000038.1"/>
</dbReference>
<sequence>MTSLLPAQQRTTFRIPASETMSRGRLTEQFTRCPSGLVVAPPGFGKTALLAQAARAHPGPVTWYQARPGADPRELLTTLGYPPDTSAELVGASGVIQQISRRRDTGGDGTAGRLIVIDDMHLLSPAAQALAVRLGQLAPPHPLVLIGTRPATGLPVASMEASSATVVNADALRFRSWEVEQLFPLLHGTALRPGIAVPLVRATGGRAAVLRLFGRAVAADPDMGQEQILTDGSFGREYLEREVLTPLPGRLRRFLTETCLLNRLTADACHALTGRADSAEMLYSLAHEHGVLRAAPDGRTYVAEPLLRACLRARLTQALTDVELARLRGLAGAGAGGQQDLPSSAVRRRPGTADWADPLRAVLAGTPDVFLGRSGGRVTTAGSGSSAAFLVQGVAAALSGDGTAGDTVRRALAEATEDALDALSGQLVRVVLAVLAGGPAGPVPYPELQRIAYDAERLDLLWLSRAARCLLGLGPHSEDAGQPAVVLDECVRLGDAEGAALAASALCLRSVWRGRPAIGELEEAVRRFRALGWGTLEAWGRAALAVVEAAHDLPDAEQRAAQAEAFARSAGVPGARALAIGAMAVATPDAANRAELQEAAWSTARSARLPVSGLRSWLTALASPADPAGDGGAATGRTRSGGQHTTASPRAHEAPSVPGLTVRCLGGFEFTLAGRAHDWAKLRPRAQALLRLLAVRAGQAVHRDHLLIAFWDGVATPSTLHNLQVTISSLRSFLEPERPRGGSRLIARQGDSYRLVLAPGDVSDVAAFERAVRDGRRSRAQKRPEEAADAFRTALEHYAGELLPGDGQAEWVVADRERLRREAAGAAVALAEIRLGQNRPVEAADAAEHCLEIDGHRDAAWRVLIQACDAAGLAADSARARSGYSAMLASLGIPPSGVLPHPM</sequence>
<dbReference type="GO" id="GO:0000160">
    <property type="term" value="P:phosphorelay signal transduction system"/>
    <property type="evidence" value="ECO:0007669"/>
    <property type="project" value="UniProtKB-KW"/>
</dbReference>
<comment type="caution">
    <text evidence="9">The sequence shown here is derived from an EMBL/GenBank/DDBJ whole genome shotgun (WGS) entry which is preliminary data.</text>
</comment>
<dbReference type="Gene3D" id="1.10.10.10">
    <property type="entry name" value="Winged helix-like DNA-binding domain superfamily/Winged helix DNA-binding domain"/>
    <property type="match status" value="1"/>
</dbReference>
<dbReference type="SUPFAM" id="SSF46894">
    <property type="entry name" value="C-terminal effector domain of the bipartite response regulators"/>
    <property type="match status" value="1"/>
</dbReference>
<dbReference type="EMBL" id="WBKG01000038">
    <property type="protein sequence ID" value="KAB1980211.1"/>
    <property type="molecule type" value="Genomic_DNA"/>
</dbReference>
<dbReference type="SMART" id="SM01043">
    <property type="entry name" value="BTAD"/>
    <property type="match status" value="1"/>
</dbReference>
<keyword evidence="2" id="KW-0902">Two-component regulatory system</keyword>
<dbReference type="InterPro" id="IPR027417">
    <property type="entry name" value="P-loop_NTPase"/>
</dbReference>
<dbReference type="InterPro" id="IPR005158">
    <property type="entry name" value="BTAD"/>
</dbReference>
<evidence type="ECO:0000256" key="1">
    <source>
        <dbReference type="ARBA" id="ARBA00005820"/>
    </source>
</evidence>
<evidence type="ECO:0000259" key="8">
    <source>
        <dbReference type="PROSITE" id="PS51755"/>
    </source>
</evidence>
<keyword evidence="4 6" id="KW-0238">DNA-binding</keyword>
<evidence type="ECO:0000256" key="4">
    <source>
        <dbReference type="ARBA" id="ARBA00023125"/>
    </source>
</evidence>
<dbReference type="InterPro" id="IPR059106">
    <property type="entry name" value="WHD_MalT"/>
</dbReference>
<evidence type="ECO:0000256" key="7">
    <source>
        <dbReference type="SAM" id="MobiDB-lite"/>
    </source>
</evidence>
<dbReference type="Gene3D" id="1.25.40.10">
    <property type="entry name" value="Tetratricopeptide repeat domain"/>
    <property type="match status" value="1"/>
</dbReference>
<dbReference type="InterPro" id="IPR051677">
    <property type="entry name" value="AfsR-DnrI-RedD_regulator"/>
</dbReference>
<dbReference type="InterPro" id="IPR001867">
    <property type="entry name" value="OmpR/PhoB-type_DNA-bd"/>
</dbReference>
<keyword evidence="5" id="KW-0804">Transcription</keyword>
<dbReference type="AlphaFoldDB" id="A0A7J5D6N4"/>
<name>A0A7J5D6N4_9ACTN</name>
<evidence type="ECO:0000256" key="2">
    <source>
        <dbReference type="ARBA" id="ARBA00023012"/>
    </source>
</evidence>
<dbReference type="SUPFAM" id="SSF48452">
    <property type="entry name" value="TPR-like"/>
    <property type="match status" value="1"/>
</dbReference>
<organism evidence="9 10">
    <name type="scientific">Streptomyces triticiradicis</name>
    <dbReference type="NCBI Taxonomy" id="2651189"/>
    <lineage>
        <taxon>Bacteria</taxon>
        <taxon>Bacillati</taxon>
        <taxon>Actinomycetota</taxon>
        <taxon>Actinomycetes</taxon>
        <taxon>Kitasatosporales</taxon>
        <taxon>Streptomycetaceae</taxon>
        <taxon>Streptomyces</taxon>
    </lineage>
</organism>
<dbReference type="Pfam" id="PF00486">
    <property type="entry name" value="Trans_reg_C"/>
    <property type="match status" value="1"/>
</dbReference>
<evidence type="ECO:0000256" key="3">
    <source>
        <dbReference type="ARBA" id="ARBA00023015"/>
    </source>
</evidence>
<dbReference type="Pfam" id="PF03704">
    <property type="entry name" value="BTAD"/>
    <property type="match status" value="1"/>
</dbReference>
<dbReference type="SUPFAM" id="SSF52540">
    <property type="entry name" value="P-loop containing nucleoside triphosphate hydrolases"/>
    <property type="match status" value="1"/>
</dbReference>
<dbReference type="GO" id="GO:0006355">
    <property type="term" value="P:regulation of DNA-templated transcription"/>
    <property type="evidence" value="ECO:0007669"/>
    <property type="project" value="InterPro"/>
</dbReference>